<keyword evidence="3" id="KW-1185">Reference proteome</keyword>
<proteinExistence type="predicted"/>
<dbReference type="RefSeq" id="XP_025369502.1">
    <property type="nucleotide sequence ID" value="XM_025515657.1"/>
</dbReference>
<dbReference type="InParanoid" id="A0A316VY18"/>
<evidence type="ECO:0000313" key="2">
    <source>
        <dbReference type="EMBL" id="PWN42342.1"/>
    </source>
</evidence>
<name>A0A316VY18_9BASI</name>
<dbReference type="EMBL" id="KZ819381">
    <property type="protein sequence ID" value="PWN42342.1"/>
    <property type="molecule type" value="Genomic_DNA"/>
</dbReference>
<accession>A0A316VY18</accession>
<organism evidence="2 3">
    <name type="scientific">Ceraceosorus guamensis</name>
    <dbReference type="NCBI Taxonomy" id="1522189"/>
    <lineage>
        <taxon>Eukaryota</taxon>
        <taxon>Fungi</taxon>
        <taxon>Dikarya</taxon>
        <taxon>Basidiomycota</taxon>
        <taxon>Ustilaginomycotina</taxon>
        <taxon>Exobasidiomycetes</taxon>
        <taxon>Ceraceosorales</taxon>
        <taxon>Ceraceosoraceae</taxon>
        <taxon>Ceraceosorus</taxon>
    </lineage>
</organism>
<protein>
    <submittedName>
        <fullName evidence="2">Uncharacterized protein</fullName>
    </submittedName>
</protein>
<gene>
    <name evidence="2" type="ORF">IE81DRAFT_341521</name>
</gene>
<evidence type="ECO:0000256" key="1">
    <source>
        <dbReference type="SAM" id="MobiDB-lite"/>
    </source>
</evidence>
<feature type="region of interest" description="Disordered" evidence="1">
    <location>
        <begin position="109"/>
        <end position="136"/>
    </location>
</feature>
<dbReference type="GeneID" id="37037527"/>
<reference evidence="2 3" key="1">
    <citation type="journal article" date="2018" name="Mol. Biol. Evol.">
        <title>Broad Genomic Sampling Reveals a Smut Pathogenic Ancestry of the Fungal Clade Ustilaginomycotina.</title>
        <authorList>
            <person name="Kijpornyongpan T."/>
            <person name="Mondo S.J."/>
            <person name="Barry K."/>
            <person name="Sandor L."/>
            <person name="Lee J."/>
            <person name="Lipzen A."/>
            <person name="Pangilinan J."/>
            <person name="LaButti K."/>
            <person name="Hainaut M."/>
            <person name="Henrissat B."/>
            <person name="Grigoriev I.V."/>
            <person name="Spatafora J.W."/>
            <person name="Aime M.C."/>
        </authorList>
    </citation>
    <scope>NUCLEOTIDE SEQUENCE [LARGE SCALE GENOMIC DNA]</scope>
    <source>
        <strain evidence="2 3">MCA 4658</strain>
    </source>
</reference>
<evidence type="ECO:0000313" key="3">
    <source>
        <dbReference type="Proteomes" id="UP000245783"/>
    </source>
</evidence>
<dbReference type="Proteomes" id="UP000245783">
    <property type="component" value="Unassembled WGS sequence"/>
</dbReference>
<dbReference type="AlphaFoldDB" id="A0A316VY18"/>
<sequence length="284" mass="32250">MGQLTSQYFAEGPASSASARAASTPLWTALPLQRELERNFFHSIDAYEGALSGSGRIRVRAIDHRFLEDLLSVVALSIPVLETLQQLLPDTDSPFWQLKAELPRFNSLQVQTALRPRDPPQHTSRTSRRSTRQRETEAISEAHLCIMRARQEYDSYSDLERVEHYGNFRAALLTLSHEVRRITDPAARSRVRSDSASVRSKLDRFEAGFVDRVPAVARFALSQLESLRLREQHLALMRQRGQSEALEDARVSLQIAQGVLDRFEVEQGVPSETDSWLYSWTQSS</sequence>
<dbReference type="OrthoDB" id="10488318at2759"/>